<evidence type="ECO:0000313" key="3">
    <source>
        <dbReference type="Proteomes" id="UP001412067"/>
    </source>
</evidence>
<sequence length="81" mass="9261">MLQEQEVRRRRQLSSRRSFNLGGIGETDDRGWTLLHVGARKGDLKVVFFSYLIVTTIIIVWLCMSISIACIFMLGCDLGRI</sequence>
<dbReference type="Proteomes" id="UP001412067">
    <property type="component" value="Unassembled WGS sequence"/>
</dbReference>
<proteinExistence type="predicted"/>
<keyword evidence="1" id="KW-0472">Membrane</keyword>
<feature type="transmembrane region" description="Helical" evidence="1">
    <location>
        <begin position="48"/>
        <end position="74"/>
    </location>
</feature>
<name>A0ABR2MN21_9ASPA</name>
<comment type="caution">
    <text evidence="2">The sequence shown here is derived from an EMBL/GenBank/DDBJ whole genome shotgun (WGS) entry which is preliminary data.</text>
</comment>
<gene>
    <name evidence="2" type="ORF">KSP40_PGU019411</name>
</gene>
<accession>A0ABR2MN21</accession>
<evidence type="ECO:0000313" key="2">
    <source>
        <dbReference type="EMBL" id="KAK8965109.1"/>
    </source>
</evidence>
<keyword evidence="1" id="KW-1133">Transmembrane helix</keyword>
<dbReference type="EMBL" id="JBBWWR010000006">
    <property type="protein sequence ID" value="KAK8965109.1"/>
    <property type="molecule type" value="Genomic_DNA"/>
</dbReference>
<keyword evidence="3" id="KW-1185">Reference proteome</keyword>
<keyword evidence="1" id="KW-0812">Transmembrane</keyword>
<reference evidence="2 3" key="1">
    <citation type="journal article" date="2022" name="Nat. Plants">
        <title>Genomes of leafy and leafless Platanthera orchids illuminate the evolution of mycoheterotrophy.</title>
        <authorList>
            <person name="Li M.H."/>
            <person name="Liu K.W."/>
            <person name="Li Z."/>
            <person name="Lu H.C."/>
            <person name="Ye Q.L."/>
            <person name="Zhang D."/>
            <person name="Wang J.Y."/>
            <person name="Li Y.F."/>
            <person name="Zhong Z.M."/>
            <person name="Liu X."/>
            <person name="Yu X."/>
            <person name="Liu D.K."/>
            <person name="Tu X.D."/>
            <person name="Liu B."/>
            <person name="Hao Y."/>
            <person name="Liao X.Y."/>
            <person name="Jiang Y.T."/>
            <person name="Sun W.H."/>
            <person name="Chen J."/>
            <person name="Chen Y.Q."/>
            <person name="Ai Y."/>
            <person name="Zhai J.W."/>
            <person name="Wu S.S."/>
            <person name="Zhou Z."/>
            <person name="Hsiao Y.Y."/>
            <person name="Wu W.L."/>
            <person name="Chen Y.Y."/>
            <person name="Lin Y.F."/>
            <person name="Hsu J.L."/>
            <person name="Li C.Y."/>
            <person name="Wang Z.W."/>
            <person name="Zhao X."/>
            <person name="Zhong W.Y."/>
            <person name="Ma X.K."/>
            <person name="Ma L."/>
            <person name="Huang J."/>
            <person name="Chen G.Z."/>
            <person name="Huang M.Z."/>
            <person name="Huang L."/>
            <person name="Peng D.H."/>
            <person name="Luo Y.B."/>
            <person name="Zou S.Q."/>
            <person name="Chen S.P."/>
            <person name="Lan S."/>
            <person name="Tsai W.C."/>
            <person name="Van de Peer Y."/>
            <person name="Liu Z.J."/>
        </authorList>
    </citation>
    <scope>NUCLEOTIDE SEQUENCE [LARGE SCALE GENOMIC DNA]</scope>
    <source>
        <strain evidence="2">Lor288</strain>
    </source>
</reference>
<organism evidence="2 3">
    <name type="scientific">Platanthera guangdongensis</name>
    <dbReference type="NCBI Taxonomy" id="2320717"/>
    <lineage>
        <taxon>Eukaryota</taxon>
        <taxon>Viridiplantae</taxon>
        <taxon>Streptophyta</taxon>
        <taxon>Embryophyta</taxon>
        <taxon>Tracheophyta</taxon>
        <taxon>Spermatophyta</taxon>
        <taxon>Magnoliopsida</taxon>
        <taxon>Liliopsida</taxon>
        <taxon>Asparagales</taxon>
        <taxon>Orchidaceae</taxon>
        <taxon>Orchidoideae</taxon>
        <taxon>Orchideae</taxon>
        <taxon>Orchidinae</taxon>
        <taxon>Platanthera</taxon>
    </lineage>
</organism>
<protein>
    <submittedName>
        <fullName evidence="2">Uncharacterized protein</fullName>
    </submittedName>
</protein>
<evidence type="ECO:0000256" key="1">
    <source>
        <dbReference type="SAM" id="Phobius"/>
    </source>
</evidence>